<dbReference type="PANTHER" id="PTHR22763">
    <property type="entry name" value="RING ZINC FINGER PROTEIN"/>
    <property type="match status" value="1"/>
</dbReference>
<accession>A0A158Q9J8</accession>
<dbReference type="InterPro" id="IPR025754">
    <property type="entry name" value="TRC8_N_dom"/>
</dbReference>
<evidence type="ECO:0000256" key="4">
    <source>
        <dbReference type="ARBA" id="ARBA00022771"/>
    </source>
</evidence>
<comment type="subcellular location">
    <subcellularLocation>
        <location evidence="1">Membrane</location>
        <topology evidence="1">Multi-pass membrane protein</topology>
    </subcellularLocation>
</comment>
<dbReference type="SUPFAM" id="SSF57850">
    <property type="entry name" value="RING/U-box"/>
    <property type="match status" value="1"/>
</dbReference>
<evidence type="ECO:0000256" key="6">
    <source>
        <dbReference type="ARBA" id="ARBA00022989"/>
    </source>
</evidence>
<dbReference type="GO" id="GO:0016020">
    <property type="term" value="C:membrane"/>
    <property type="evidence" value="ECO:0007669"/>
    <property type="project" value="UniProtKB-SubCell"/>
</dbReference>
<feature type="domain" description="RING-type" evidence="10">
    <location>
        <begin position="561"/>
        <end position="599"/>
    </location>
</feature>
<dbReference type="GO" id="GO:0012505">
    <property type="term" value="C:endomembrane system"/>
    <property type="evidence" value="ECO:0007669"/>
    <property type="project" value="TreeGrafter"/>
</dbReference>
<dbReference type="GO" id="GO:0061630">
    <property type="term" value="F:ubiquitin protein ligase activity"/>
    <property type="evidence" value="ECO:0007669"/>
    <property type="project" value="TreeGrafter"/>
</dbReference>
<dbReference type="AlphaFoldDB" id="A0A158Q9J8"/>
<dbReference type="Proteomes" id="UP000274131">
    <property type="component" value="Unassembled WGS sequence"/>
</dbReference>
<dbReference type="EMBL" id="UXUI01007300">
    <property type="protein sequence ID" value="VDD86844.1"/>
    <property type="molecule type" value="Genomic_DNA"/>
</dbReference>
<protein>
    <submittedName>
        <fullName evidence="13">RING-type domain-containing protein</fullName>
    </submittedName>
</protein>
<evidence type="ECO:0000313" key="12">
    <source>
        <dbReference type="Proteomes" id="UP000274131"/>
    </source>
</evidence>
<feature type="transmembrane region" description="Helical" evidence="9">
    <location>
        <begin position="286"/>
        <end position="312"/>
    </location>
</feature>
<evidence type="ECO:0000256" key="7">
    <source>
        <dbReference type="ARBA" id="ARBA00023136"/>
    </source>
</evidence>
<dbReference type="SMART" id="SM00744">
    <property type="entry name" value="RINGv"/>
    <property type="match status" value="1"/>
</dbReference>
<dbReference type="STRING" id="51028.A0A158Q9J8"/>
<keyword evidence="12" id="KW-1185">Reference proteome</keyword>
<dbReference type="InterPro" id="IPR001841">
    <property type="entry name" value="Znf_RING"/>
</dbReference>
<gene>
    <name evidence="11" type="ORF">EVEC_LOCUS1987</name>
</gene>
<keyword evidence="4 8" id="KW-0863">Zinc-finger</keyword>
<reference evidence="13" key="1">
    <citation type="submission" date="2016-04" db="UniProtKB">
        <authorList>
            <consortium name="WormBaseParasite"/>
        </authorList>
    </citation>
    <scope>IDENTIFICATION</scope>
</reference>
<evidence type="ECO:0000256" key="9">
    <source>
        <dbReference type="SAM" id="Phobius"/>
    </source>
</evidence>
<feature type="transmembrane region" description="Helical" evidence="9">
    <location>
        <begin position="82"/>
        <end position="99"/>
    </location>
</feature>
<keyword evidence="7 9" id="KW-0472">Membrane</keyword>
<dbReference type="InterPro" id="IPR011016">
    <property type="entry name" value="Znf_RING-CH"/>
</dbReference>
<proteinExistence type="predicted"/>
<evidence type="ECO:0000256" key="8">
    <source>
        <dbReference type="PROSITE-ProRule" id="PRU00175"/>
    </source>
</evidence>
<keyword evidence="2 9" id="KW-0812">Transmembrane</keyword>
<reference evidence="11 12" key="2">
    <citation type="submission" date="2018-10" db="EMBL/GenBank/DDBJ databases">
        <authorList>
            <consortium name="Pathogen Informatics"/>
        </authorList>
    </citation>
    <scope>NUCLEOTIDE SEQUENCE [LARGE SCALE GENOMIC DNA]</scope>
</reference>
<keyword evidence="5" id="KW-0862">Zinc</keyword>
<evidence type="ECO:0000256" key="1">
    <source>
        <dbReference type="ARBA" id="ARBA00004141"/>
    </source>
</evidence>
<evidence type="ECO:0000313" key="11">
    <source>
        <dbReference type="EMBL" id="VDD86844.1"/>
    </source>
</evidence>
<organism evidence="13">
    <name type="scientific">Enterobius vermicularis</name>
    <name type="common">Human pinworm</name>
    <dbReference type="NCBI Taxonomy" id="51028"/>
    <lineage>
        <taxon>Eukaryota</taxon>
        <taxon>Metazoa</taxon>
        <taxon>Ecdysozoa</taxon>
        <taxon>Nematoda</taxon>
        <taxon>Chromadorea</taxon>
        <taxon>Rhabditida</taxon>
        <taxon>Spirurina</taxon>
        <taxon>Oxyuridomorpha</taxon>
        <taxon>Oxyuroidea</taxon>
        <taxon>Oxyuridae</taxon>
        <taxon>Enterobius</taxon>
    </lineage>
</organism>
<evidence type="ECO:0000256" key="3">
    <source>
        <dbReference type="ARBA" id="ARBA00022723"/>
    </source>
</evidence>
<name>A0A158Q9J8_ENTVE</name>
<keyword evidence="3" id="KW-0479">Metal-binding</keyword>
<dbReference type="PROSITE" id="PS50089">
    <property type="entry name" value="ZF_RING_2"/>
    <property type="match status" value="1"/>
</dbReference>
<feature type="transmembrane region" description="Helical" evidence="9">
    <location>
        <begin position="480"/>
        <end position="499"/>
    </location>
</feature>
<feature type="transmembrane region" description="Helical" evidence="9">
    <location>
        <begin position="333"/>
        <end position="357"/>
    </location>
</feature>
<evidence type="ECO:0000256" key="2">
    <source>
        <dbReference type="ARBA" id="ARBA00022692"/>
    </source>
</evidence>
<feature type="transmembrane region" description="Helical" evidence="9">
    <location>
        <begin position="406"/>
        <end position="430"/>
    </location>
</feature>
<dbReference type="GO" id="GO:0036503">
    <property type="term" value="P:ERAD pathway"/>
    <property type="evidence" value="ECO:0007669"/>
    <property type="project" value="TreeGrafter"/>
</dbReference>
<feature type="transmembrane region" description="Helical" evidence="9">
    <location>
        <begin position="106"/>
        <end position="126"/>
    </location>
</feature>
<evidence type="ECO:0000313" key="13">
    <source>
        <dbReference type="WBParaSite" id="EVEC_0000227901-mRNA-1"/>
    </source>
</evidence>
<feature type="transmembrane region" description="Helical" evidence="9">
    <location>
        <begin position="505"/>
        <end position="523"/>
    </location>
</feature>
<feature type="transmembrane region" description="Helical" evidence="9">
    <location>
        <begin position="257"/>
        <end position="274"/>
    </location>
</feature>
<evidence type="ECO:0000256" key="5">
    <source>
        <dbReference type="ARBA" id="ARBA00022833"/>
    </source>
</evidence>
<dbReference type="GO" id="GO:0043161">
    <property type="term" value="P:proteasome-mediated ubiquitin-dependent protein catabolic process"/>
    <property type="evidence" value="ECO:0007669"/>
    <property type="project" value="TreeGrafter"/>
</dbReference>
<keyword evidence="6 9" id="KW-1133">Transmembrane helix</keyword>
<dbReference type="InterPro" id="IPR013083">
    <property type="entry name" value="Znf_RING/FYVE/PHD"/>
</dbReference>
<dbReference type="OrthoDB" id="4348522at2759"/>
<dbReference type="GO" id="GO:0008270">
    <property type="term" value="F:zinc ion binding"/>
    <property type="evidence" value="ECO:0007669"/>
    <property type="project" value="UniProtKB-KW"/>
</dbReference>
<sequence>MNEQRFNDTTVMNERFRIILKNFSEVALRLPGVLLLEIWWRNKDVHMTPEVLQKSPLSSYLEMNKIIQFIQTRNFDQSASVILSYAVVTLFSIFLSLPLKKLLSVYAHFLSLFLFGFAHYLSIRYVRAEQDSEGELQLDEVCKLEWHGSHILAQLMLCLAQSCLLGLESDFERIMLSVFLLPIFLRMSGMPLGLLMLAHNLACSLAMLNIFVYVLNRAPKILNCLRQSCQALKNVITSHGIIEGAVTIWHNLHFGELLSFAWLFIFLVQMYVNVADRPVDLAKLGILALSAIAESTSTPLSLLALALTVRYGCSLVINFSRWAIGGIHESSHFLVHTGYMEVLVLVLLFSQTGFLAMSREQKAFLLGLVLLIVVSSLLQSLYELLESRLLELGAIPNLFFESHLSSLFLAAVLFTLSIAITVVITNYLPIDLWCVIIGSDSVLTALRTLSVVLLYALTVVETRLPEFWEPCDGMIFLVKMATRILEFCFATFILCYGTFSFFVKQWSLVSFLVLVFHAYFNIWQRMQKIIMELRTRRAAVQSLSRLPRASPLILQKKKDMCAICCEEMRFEARVTPCNHFFHGGCLKKWLSVKQVCPLCYSFVSFKDEHSVNSNPVEPQGVPTANHLYISSAAFIDYEEEDSSEWDSDHSSPFNEYL</sequence>
<dbReference type="Pfam" id="PF13639">
    <property type="entry name" value="zf-RING_2"/>
    <property type="match status" value="1"/>
</dbReference>
<dbReference type="SMART" id="SM00184">
    <property type="entry name" value="RING"/>
    <property type="match status" value="1"/>
</dbReference>
<dbReference type="Pfam" id="PF13705">
    <property type="entry name" value="TRC8_N"/>
    <property type="match status" value="1"/>
</dbReference>
<feature type="transmembrane region" description="Helical" evidence="9">
    <location>
        <begin position="198"/>
        <end position="216"/>
    </location>
</feature>
<dbReference type="WBParaSite" id="EVEC_0000227901-mRNA-1">
    <property type="protein sequence ID" value="EVEC_0000227901-mRNA-1"/>
    <property type="gene ID" value="EVEC_0000227901"/>
</dbReference>
<evidence type="ECO:0000259" key="10">
    <source>
        <dbReference type="PROSITE" id="PS50089"/>
    </source>
</evidence>
<dbReference type="PANTHER" id="PTHR22763:SF191">
    <property type="entry name" value="RING FINGER PROTEIN 145 HOMOLOG"/>
    <property type="match status" value="1"/>
</dbReference>
<feature type="transmembrane region" description="Helical" evidence="9">
    <location>
        <begin position="442"/>
        <end position="460"/>
    </location>
</feature>
<feature type="transmembrane region" description="Helical" evidence="9">
    <location>
        <begin position="363"/>
        <end position="385"/>
    </location>
</feature>
<dbReference type="Gene3D" id="3.30.40.10">
    <property type="entry name" value="Zinc/RING finger domain, C3HC4 (zinc finger)"/>
    <property type="match status" value="1"/>
</dbReference>
<dbReference type="InterPro" id="IPR050731">
    <property type="entry name" value="HRD1_E3_ubiq-ligases"/>
</dbReference>